<name>A0A1S2CRQ9_AERSO</name>
<organism evidence="1 2">
    <name type="scientific">Aeromonas sobria</name>
    <dbReference type="NCBI Taxonomy" id="646"/>
    <lineage>
        <taxon>Bacteria</taxon>
        <taxon>Pseudomonadati</taxon>
        <taxon>Pseudomonadota</taxon>
        <taxon>Gammaproteobacteria</taxon>
        <taxon>Aeromonadales</taxon>
        <taxon>Aeromonadaceae</taxon>
        <taxon>Aeromonas</taxon>
    </lineage>
</organism>
<proteinExistence type="predicted"/>
<gene>
    <name evidence="1" type="ORF">BJD16_16750</name>
</gene>
<evidence type="ECO:0000313" key="1">
    <source>
        <dbReference type="EMBL" id="OHY91410.1"/>
    </source>
</evidence>
<accession>A0A1S2CRQ9</accession>
<dbReference type="Proteomes" id="UP000179934">
    <property type="component" value="Unassembled WGS sequence"/>
</dbReference>
<evidence type="ECO:0000313" key="2">
    <source>
        <dbReference type="Proteomes" id="UP000179934"/>
    </source>
</evidence>
<comment type="caution">
    <text evidence="1">The sequence shown here is derived from an EMBL/GenBank/DDBJ whole genome shotgun (WGS) entry which is preliminary data.</text>
</comment>
<dbReference type="OrthoDB" id="7066375at2"/>
<dbReference type="RefSeq" id="WP_042020817.1">
    <property type="nucleotide sequence ID" value="NZ_CDBW01000018.1"/>
</dbReference>
<dbReference type="AlphaFoldDB" id="A0A1S2CRQ9"/>
<dbReference type="GeneID" id="58922428"/>
<dbReference type="EMBL" id="MKFU01000022">
    <property type="protein sequence ID" value="OHY91410.1"/>
    <property type="molecule type" value="Genomic_DNA"/>
</dbReference>
<sequence>MKEYRFKMLKEGDVLYSFNGNEMIIKGESGNFRVYKIFGFDLGEPNFSKQFEELTVHSDSQFNDQAIVIEKDGKLVIYKVEGFKNKIPLLNNEFVILLSKGIGKLEVYDSKSRISVQLPAKEGF</sequence>
<reference evidence="1 2" key="1">
    <citation type="submission" date="2016-09" db="EMBL/GenBank/DDBJ databases">
        <title>Draft Genome Sequence of Aeromonas sobria Strain 08005, Isolated from Sick Rana catesbeiana.</title>
        <authorList>
            <person name="Yang Q."/>
        </authorList>
    </citation>
    <scope>NUCLEOTIDE SEQUENCE [LARGE SCALE GENOMIC DNA]</scope>
    <source>
        <strain evidence="1 2">08005</strain>
    </source>
</reference>
<protein>
    <submittedName>
        <fullName evidence="1">Uncharacterized protein</fullName>
    </submittedName>
</protein>